<evidence type="ECO:0000256" key="7">
    <source>
        <dbReference type="ARBA" id="ARBA00022853"/>
    </source>
</evidence>
<feature type="domain" description="DOT1" evidence="14">
    <location>
        <begin position="18"/>
        <end position="337"/>
    </location>
</feature>
<dbReference type="SUPFAM" id="SSF53335">
    <property type="entry name" value="S-adenosyl-L-methionine-dependent methyltransferases"/>
    <property type="match status" value="1"/>
</dbReference>
<dbReference type="EC" id="2.1.1.360" evidence="2 11"/>
<evidence type="ECO:0000256" key="12">
    <source>
        <dbReference type="SAM" id="Coils"/>
    </source>
</evidence>
<organism evidence="15 16">
    <name type="scientific">Adineta ricciae</name>
    <name type="common">Rotifer</name>
    <dbReference type="NCBI Taxonomy" id="249248"/>
    <lineage>
        <taxon>Eukaryota</taxon>
        <taxon>Metazoa</taxon>
        <taxon>Spiralia</taxon>
        <taxon>Gnathifera</taxon>
        <taxon>Rotifera</taxon>
        <taxon>Eurotatoria</taxon>
        <taxon>Bdelloidea</taxon>
        <taxon>Adinetida</taxon>
        <taxon>Adinetidae</taxon>
        <taxon>Adineta</taxon>
    </lineage>
</organism>
<evidence type="ECO:0000256" key="9">
    <source>
        <dbReference type="ARBA" id="ARBA00029821"/>
    </source>
</evidence>
<evidence type="ECO:0000256" key="2">
    <source>
        <dbReference type="ARBA" id="ARBA00012190"/>
    </source>
</evidence>
<evidence type="ECO:0000256" key="1">
    <source>
        <dbReference type="ARBA" id="ARBA00004123"/>
    </source>
</evidence>
<feature type="region of interest" description="Disordered" evidence="13">
    <location>
        <begin position="829"/>
        <end position="909"/>
    </location>
</feature>
<dbReference type="PANTHER" id="PTHR21451">
    <property type="entry name" value="HISTONE H3 METHYLTRANSFERASE"/>
    <property type="match status" value="1"/>
</dbReference>
<evidence type="ECO:0000259" key="14">
    <source>
        <dbReference type="PROSITE" id="PS51569"/>
    </source>
</evidence>
<comment type="subcellular location">
    <subcellularLocation>
        <location evidence="1 11">Nucleus</location>
    </subcellularLocation>
</comment>
<feature type="compositionally biased region" description="Low complexity" evidence="13">
    <location>
        <begin position="755"/>
        <end position="773"/>
    </location>
</feature>
<accession>A0A814DE01</accession>
<dbReference type="GO" id="GO:0000077">
    <property type="term" value="P:DNA damage checkpoint signaling"/>
    <property type="evidence" value="ECO:0007669"/>
    <property type="project" value="TreeGrafter"/>
</dbReference>
<dbReference type="AlphaFoldDB" id="A0A814DE01"/>
<keyword evidence="4 11" id="KW-0489">Methyltransferase</keyword>
<evidence type="ECO:0000313" key="16">
    <source>
        <dbReference type="Proteomes" id="UP000663828"/>
    </source>
</evidence>
<dbReference type="Gene3D" id="1.10.260.60">
    <property type="match status" value="1"/>
</dbReference>
<comment type="caution">
    <text evidence="15">The sequence shown here is derived from an EMBL/GenBank/DDBJ whole genome shotgun (WGS) entry which is preliminary data.</text>
</comment>
<protein>
    <recommendedName>
        <fullName evidence="3 11">Histone-lysine N-methyltransferase, H3 lysine-79 specific</fullName>
        <ecNumber evidence="2 11">2.1.1.360</ecNumber>
    </recommendedName>
    <alternativeName>
        <fullName evidence="9 11">Histone H3-K79 methyltransferase</fullName>
    </alternativeName>
</protein>
<feature type="compositionally biased region" description="Low complexity" evidence="13">
    <location>
        <begin position="403"/>
        <end position="419"/>
    </location>
</feature>
<dbReference type="CDD" id="cd20902">
    <property type="entry name" value="CC_DOT1L"/>
    <property type="match status" value="1"/>
</dbReference>
<keyword evidence="6 11" id="KW-0949">S-adenosyl-L-methionine</keyword>
<feature type="compositionally biased region" description="Basic residues" evidence="13">
    <location>
        <begin position="342"/>
        <end position="355"/>
    </location>
</feature>
<keyword evidence="5 11" id="KW-0808">Transferase</keyword>
<gene>
    <name evidence="15" type="ORF">XAT740_LOCUS10739</name>
</gene>
<comment type="similarity">
    <text evidence="11">Belongs to the class I-like SAM-binding methyltransferase superfamily. DOT1 family.</text>
</comment>
<dbReference type="PROSITE" id="PS51569">
    <property type="entry name" value="DOT1"/>
    <property type="match status" value="1"/>
</dbReference>
<dbReference type="FunFam" id="3.40.50.150:FF:000033">
    <property type="entry name" value="Histone-lysine N-methyltransferase, H3 lysine-79 specific"/>
    <property type="match status" value="1"/>
</dbReference>
<dbReference type="Proteomes" id="UP000663828">
    <property type="component" value="Unassembled WGS sequence"/>
</dbReference>
<dbReference type="GO" id="GO:0032259">
    <property type="term" value="P:methylation"/>
    <property type="evidence" value="ECO:0007669"/>
    <property type="project" value="UniProtKB-KW"/>
</dbReference>
<dbReference type="GO" id="GO:0140956">
    <property type="term" value="F:histone H3K79 trimethyltransferase activity"/>
    <property type="evidence" value="ECO:0007669"/>
    <property type="project" value="UniProtKB-EC"/>
</dbReference>
<proteinExistence type="inferred from homology"/>
<feature type="region of interest" description="Disordered" evidence="13">
    <location>
        <begin position="668"/>
        <end position="710"/>
    </location>
</feature>
<keyword evidence="16" id="KW-1185">Reference proteome</keyword>
<feature type="region of interest" description="Disordered" evidence="13">
    <location>
        <begin position="754"/>
        <end position="774"/>
    </location>
</feature>
<feature type="region of interest" description="Disordered" evidence="13">
    <location>
        <begin position="342"/>
        <end position="456"/>
    </location>
</feature>
<evidence type="ECO:0000256" key="5">
    <source>
        <dbReference type="ARBA" id="ARBA00022679"/>
    </source>
</evidence>
<feature type="compositionally biased region" description="Low complexity" evidence="13">
    <location>
        <begin position="855"/>
        <end position="871"/>
    </location>
</feature>
<evidence type="ECO:0000256" key="13">
    <source>
        <dbReference type="SAM" id="MobiDB-lite"/>
    </source>
</evidence>
<name>A0A814DE01_ADIRI</name>
<feature type="compositionally biased region" description="Acidic residues" evidence="13">
    <location>
        <begin position="433"/>
        <end position="444"/>
    </location>
</feature>
<evidence type="ECO:0000256" key="4">
    <source>
        <dbReference type="ARBA" id="ARBA00022603"/>
    </source>
</evidence>
<keyword evidence="8 11" id="KW-0539">Nucleus</keyword>
<dbReference type="InterPro" id="IPR030445">
    <property type="entry name" value="H3-K79_meTrfase"/>
</dbReference>
<dbReference type="GO" id="GO:0006281">
    <property type="term" value="P:DNA repair"/>
    <property type="evidence" value="ECO:0007669"/>
    <property type="project" value="TreeGrafter"/>
</dbReference>
<comment type="function">
    <text evidence="11">Histone methyltransferase that specifically trimethylates histone H3 to form H3K79me3. This methylation is required for telomere silencing and for the pachytene checkpoint during the meiotic cell cycle by allowing the recruitment of RAD9 to double strand breaks. Nucleosomes are preferred as substrate compared to free histone.</text>
</comment>
<dbReference type="InterPro" id="IPR029063">
    <property type="entry name" value="SAM-dependent_MTases_sf"/>
</dbReference>
<sequence length="909" mass="103233">MNSNIVRELKLHSPAGVEPAVFTWPDVEQQKTKKDAIFIGGDEIVRTIRLVFEDYPELYQQNLNLDYCDIHSYVKMKELCDKFNKIIDTHVKLNRGTEAFSARLQQRATAKLFRHILAQVYSRAVTDPDKLRDYEPFSPSVYGETSPDLIDSILKVINLTEEQTFIDLGSGVGNVVLHVAALSNCKHVYGIEHEETPATYACAMADEFRFWMRWYGKCYSEFNLERGDFLSHPKIDELIREVDVIFANNYVFGSTVNHGLKVKFMNMKDGAKIVSSREFCPETFRLNDRTKNDLGAVMHVSKPEKLFGKVSWSDKSVQYYLHVIDHSKLALYYEKAHQLHTKGSKTNHSKQHHQHHIDDCSPTSNTSTTSSSLTLKMNRVTKSPKIDENHPPTCHIKRKRKSTSSVPSTSTSTSSTTISARGRKIRVKHQSDQESEQDSDDSNDELLNPKHCRTSNKDYQSTLNELHVASKKFIQSSQHCPIKNQQFNYQNMTKLSDENLRLNHLRDCLVEQEDQRFINAINSYLEQFRQRLFTYFAYMKSDKYREHLRKQLDNEMELNQTLKAKVNCLENNIKALLEDAIRLLKLRTNELGIDDLERPIQLISYASDISNKHKELRSKVSSLEKEIAEYDYENEKINSILSNLQTNERSPSTASNNNTYSKLLVNDSQQQNKKQSQHPEYSIITPLSPNTAKEKNLEGNSRSYSNSTSAYNIVKEERKTDFIIQKRAKKSPNPDGQATVSPIKIIKVTDKRSTLPETLPSSPLPQSSSSSSSVISNIAGSIDNLLSTKQLEPVQVHSVASKTGTQSKQDNTLSSVVVQSVTMQTLLEPLASTHDDANQDLTMQSPRKKRDFYGKTSDTPTSSSPPRTKSTSPDKTRPSSTPPCANSFSNKTSKLPNRPVSIPPLQTSS</sequence>
<feature type="compositionally biased region" description="Low complexity" evidence="13">
    <location>
        <begin position="363"/>
        <end position="375"/>
    </location>
</feature>
<evidence type="ECO:0000256" key="8">
    <source>
        <dbReference type="ARBA" id="ARBA00023242"/>
    </source>
</evidence>
<reference evidence="15" key="1">
    <citation type="submission" date="2021-02" db="EMBL/GenBank/DDBJ databases">
        <authorList>
            <person name="Nowell W R."/>
        </authorList>
    </citation>
    <scope>NUCLEOTIDE SEQUENCE</scope>
</reference>
<comment type="catalytic activity">
    <reaction evidence="10 11">
        <text>L-lysyl(79)-[histone H3] + 3 S-adenosyl-L-methionine = N(6),N(6),N(6)-trimethyl-L-lysyl(79)-[histone H3] + 3 S-adenosyl-L-homocysteine + 3 H(+)</text>
        <dbReference type="Rhea" id="RHEA:60328"/>
        <dbReference type="Rhea" id="RHEA-COMP:15549"/>
        <dbReference type="Rhea" id="RHEA-COMP:15552"/>
        <dbReference type="ChEBI" id="CHEBI:15378"/>
        <dbReference type="ChEBI" id="CHEBI:29969"/>
        <dbReference type="ChEBI" id="CHEBI:57856"/>
        <dbReference type="ChEBI" id="CHEBI:59789"/>
        <dbReference type="ChEBI" id="CHEBI:61961"/>
        <dbReference type="EC" id="2.1.1.360"/>
    </reaction>
</comment>
<feature type="compositionally biased region" description="Polar residues" evidence="13">
    <location>
        <begin position="878"/>
        <end position="895"/>
    </location>
</feature>
<keyword evidence="12" id="KW-0175">Coiled coil</keyword>
<dbReference type="EMBL" id="CAJNOR010000578">
    <property type="protein sequence ID" value="CAF0952411.1"/>
    <property type="molecule type" value="Genomic_DNA"/>
</dbReference>
<feature type="coiled-coil region" evidence="12">
    <location>
        <begin position="545"/>
        <end position="633"/>
    </location>
</feature>
<comment type="miscellaneous">
    <text evidence="11">In contrast to other lysine histone methyltransferases, it does not contain a SET domain, suggesting the existence of another mechanism for methylation of lysine residues of histones.</text>
</comment>
<evidence type="ECO:0000256" key="11">
    <source>
        <dbReference type="RuleBase" id="RU271113"/>
    </source>
</evidence>
<dbReference type="PANTHER" id="PTHR21451:SF0">
    <property type="entry name" value="HISTONE-LYSINE N-METHYLTRANSFERASE, H3 LYSINE-79 SPECIFIC"/>
    <property type="match status" value="1"/>
</dbReference>
<evidence type="ECO:0000256" key="6">
    <source>
        <dbReference type="ARBA" id="ARBA00022691"/>
    </source>
</evidence>
<keyword evidence="7 11" id="KW-0156">Chromatin regulator</keyword>
<evidence type="ECO:0000256" key="10">
    <source>
        <dbReference type="ARBA" id="ARBA00047770"/>
    </source>
</evidence>
<evidence type="ECO:0000313" key="15">
    <source>
        <dbReference type="EMBL" id="CAF0952411.1"/>
    </source>
</evidence>
<dbReference type="Pfam" id="PF08123">
    <property type="entry name" value="DOT1"/>
    <property type="match status" value="1"/>
</dbReference>
<feature type="compositionally biased region" description="Polar residues" evidence="13">
    <location>
        <begin position="698"/>
        <end position="710"/>
    </location>
</feature>
<dbReference type="Gene3D" id="3.40.50.150">
    <property type="entry name" value="Vaccinia Virus protein VP39"/>
    <property type="match status" value="1"/>
</dbReference>
<dbReference type="InterPro" id="IPR025789">
    <property type="entry name" value="DOT1_dom"/>
</dbReference>
<evidence type="ECO:0000256" key="3">
    <source>
        <dbReference type="ARBA" id="ARBA00020987"/>
    </source>
</evidence>
<dbReference type="GO" id="GO:0005634">
    <property type="term" value="C:nucleus"/>
    <property type="evidence" value="ECO:0007669"/>
    <property type="project" value="UniProtKB-SubCell"/>
</dbReference>